<organism evidence="3 4">
    <name type="scientific">Fragilariopsis cylindrus CCMP1102</name>
    <dbReference type="NCBI Taxonomy" id="635003"/>
    <lineage>
        <taxon>Eukaryota</taxon>
        <taxon>Sar</taxon>
        <taxon>Stramenopiles</taxon>
        <taxon>Ochrophyta</taxon>
        <taxon>Bacillariophyta</taxon>
        <taxon>Bacillariophyceae</taxon>
        <taxon>Bacillariophycidae</taxon>
        <taxon>Bacillariales</taxon>
        <taxon>Bacillariaceae</taxon>
        <taxon>Fragilariopsis</taxon>
    </lineage>
</organism>
<evidence type="ECO:0000256" key="1">
    <source>
        <dbReference type="SAM" id="MobiDB-lite"/>
    </source>
</evidence>
<feature type="region of interest" description="Disordered" evidence="1">
    <location>
        <begin position="279"/>
        <end position="299"/>
    </location>
</feature>
<feature type="compositionally biased region" description="Low complexity" evidence="1">
    <location>
        <begin position="665"/>
        <end position="674"/>
    </location>
</feature>
<keyword evidence="2" id="KW-1133">Transmembrane helix</keyword>
<reference evidence="3 4" key="1">
    <citation type="submission" date="2016-09" db="EMBL/GenBank/DDBJ databases">
        <title>Extensive genetic diversity and differential bi-allelic expression allows diatom success in the polar Southern Ocean.</title>
        <authorList>
            <consortium name="DOE Joint Genome Institute"/>
            <person name="Mock T."/>
            <person name="Otillar R.P."/>
            <person name="Strauss J."/>
            <person name="Dupont C."/>
            <person name="Frickenhaus S."/>
            <person name="Maumus F."/>
            <person name="Mcmullan M."/>
            <person name="Sanges R."/>
            <person name="Schmutz J."/>
            <person name="Toseland A."/>
            <person name="Valas R."/>
            <person name="Veluchamy A."/>
            <person name="Ward B.J."/>
            <person name="Allen A."/>
            <person name="Barry K."/>
            <person name="Falciatore A."/>
            <person name="Ferrante M."/>
            <person name="Fortunato A.E."/>
            <person name="Gloeckner G."/>
            <person name="Gruber A."/>
            <person name="Hipkin R."/>
            <person name="Janech M."/>
            <person name="Kroth P."/>
            <person name="Leese F."/>
            <person name="Lindquist E."/>
            <person name="Lyon B.R."/>
            <person name="Martin J."/>
            <person name="Mayer C."/>
            <person name="Parker M."/>
            <person name="Quesneville H."/>
            <person name="Raymond J."/>
            <person name="Uhlig C."/>
            <person name="Valentin K.U."/>
            <person name="Worden A.Z."/>
            <person name="Armbrust E.V."/>
            <person name="Bowler C."/>
            <person name="Green B."/>
            <person name="Moulton V."/>
            <person name="Van Oosterhout C."/>
            <person name="Grigoriev I."/>
        </authorList>
    </citation>
    <scope>NUCLEOTIDE SEQUENCE [LARGE SCALE GENOMIC DNA]</scope>
    <source>
        <strain evidence="3 4">CCMP1102</strain>
    </source>
</reference>
<feature type="region of interest" description="Disordered" evidence="1">
    <location>
        <begin position="735"/>
        <end position="763"/>
    </location>
</feature>
<evidence type="ECO:0000256" key="2">
    <source>
        <dbReference type="SAM" id="Phobius"/>
    </source>
</evidence>
<dbReference type="Pfam" id="PF00612">
    <property type="entry name" value="IQ"/>
    <property type="match status" value="4"/>
</dbReference>
<keyword evidence="4" id="KW-1185">Reference proteome</keyword>
<feature type="transmembrane region" description="Helical" evidence="2">
    <location>
        <begin position="6"/>
        <end position="25"/>
    </location>
</feature>
<dbReference type="Proteomes" id="UP000095751">
    <property type="component" value="Unassembled WGS sequence"/>
</dbReference>
<dbReference type="EMBL" id="KV784372">
    <property type="protein sequence ID" value="OEU10347.1"/>
    <property type="molecule type" value="Genomic_DNA"/>
</dbReference>
<keyword evidence="2" id="KW-0812">Transmembrane</keyword>
<proteinExistence type="predicted"/>
<keyword evidence="2" id="KW-0472">Membrane</keyword>
<gene>
    <name evidence="3" type="ORF">FRACYDRAFT_247379</name>
</gene>
<sequence length="780" mass="86705">MTRRKVSGSAVVQVSIAAVAGYGVVRIQKLARGFLTRSYLAAAEVQQKKTSTVRIQKHIRGFLARARLHIDVLPAAAAASTQATTTLYNTINIKDFDLDLNNSNSNSNNISKDNFFKMSPTIVLYKCNDPNWERVDPEDSNMIVKSSSFMYFENGLDGVLKARQGAEALIAANPKISSLLRVVVLASTFATIDRKEKYFHEIEAKKKKKKKRDLIIEINDIEHDHDLLMPKKKKIKVQKATRRRRPSEKRKIPDDNDQGGTLVEGAIVTATRLIFPSIPATSPSPSSSSSSVPSKKKRRKVSGSAVVQVSIAAVAGYGVVRIQKLARGFLTRSYLAAAEVQQKKTSTVRIQKHIRGFLARARLHIDVLPAAAAASTQATTTLYNTINIKDFDLDLNNSNSNSNNISKDNFFKMSPTIVLYKCNDPNWERVDPEDSNMIVKSSSFMYFENGLDGVLKARQGAEALIAANPKISSLLRVVVLASTFATIDRKEKTRSRSVNAQEEEDQGAKSNSSPPSFRKEKIPDDNDQGGTLVEGAIVTATRLIFPSIPATSPSPSSSSSSVPSKKKRRKVSGFSCCASQYRSSSRIWCCSYQKLARGFLTRSYLAAAEYNKENFHFTNRQCNMMMMLTTMPFRPRGRLVLMMMMKMMIASTVLISGCSGKKLLRTGGRNNNSSNRKRIITSMRKEEEEEEKRDGGGRGSLRSQDDEKNTEAIEIENVDRTLGIFIDTDKSESYFSAPAPSAVDENERKNSSEESSSHHHSNHEYYIQSRIILLVGSHFK</sequence>
<dbReference type="OrthoDB" id="252964at2759"/>
<feature type="region of interest" description="Disordered" evidence="1">
    <location>
        <begin position="491"/>
        <end position="531"/>
    </location>
</feature>
<dbReference type="KEGG" id="fcy:FRACYDRAFT_247379"/>
<evidence type="ECO:0000313" key="3">
    <source>
        <dbReference type="EMBL" id="OEU10347.1"/>
    </source>
</evidence>
<dbReference type="InterPro" id="IPR000048">
    <property type="entry name" value="IQ_motif_EF-hand-BS"/>
</dbReference>
<feature type="region of interest" description="Disordered" evidence="1">
    <location>
        <begin position="232"/>
        <end position="261"/>
    </location>
</feature>
<dbReference type="SMART" id="SM00015">
    <property type="entry name" value="IQ"/>
    <property type="match status" value="4"/>
</dbReference>
<protein>
    <submittedName>
        <fullName evidence="3">Uncharacterized protein</fullName>
    </submittedName>
</protein>
<accession>A0A1E7EWW7</accession>
<feature type="region of interest" description="Disordered" evidence="1">
    <location>
        <begin position="665"/>
        <end position="713"/>
    </location>
</feature>
<dbReference type="PROSITE" id="PS50096">
    <property type="entry name" value="IQ"/>
    <property type="match status" value="4"/>
</dbReference>
<dbReference type="InParanoid" id="A0A1E7EWW7"/>
<feature type="compositionally biased region" description="Basic residues" evidence="1">
    <location>
        <begin position="232"/>
        <end position="248"/>
    </location>
</feature>
<evidence type="ECO:0000313" key="4">
    <source>
        <dbReference type="Proteomes" id="UP000095751"/>
    </source>
</evidence>
<dbReference type="Gene3D" id="1.20.5.190">
    <property type="match status" value="2"/>
</dbReference>
<name>A0A1E7EWW7_9STRA</name>
<dbReference type="AlphaFoldDB" id="A0A1E7EWW7"/>
<feature type="compositionally biased region" description="Low complexity" evidence="1">
    <location>
        <begin position="283"/>
        <end position="293"/>
    </location>
</feature>
<feature type="compositionally biased region" description="Basic and acidic residues" evidence="1">
    <location>
        <begin position="745"/>
        <end position="757"/>
    </location>
</feature>